<reference evidence="2" key="1">
    <citation type="submission" date="2016-07" db="EMBL/GenBank/DDBJ databases">
        <authorList>
            <person name="Florea S."/>
            <person name="Webb J.S."/>
            <person name="Jaromczyk J."/>
            <person name="Schardl C.L."/>
        </authorList>
    </citation>
    <scope>NUCLEOTIDE SEQUENCE [LARGE SCALE GENOMIC DNA]</scope>
    <source>
        <strain evidence="2">1YdBTEX2</strain>
    </source>
</reference>
<gene>
    <name evidence="1" type="ORF">PVE_R2G0481</name>
</gene>
<sequence length="139" mass="16824">MTPGQRYHVTSSPNQRRRILFLDEYIEVDTYQPAHWPENQQLVAGRYPINPTLRRYFDKTPNDVRESLETEHWWDLPFITSRDWESCIENIKSNQVHHREEADNYVISDDELETKIQADKLLWFAEWPEGVRYDIRCLD</sequence>
<name>A0A1D3K859_PSEVE</name>
<dbReference type="Proteomes" id="UP000245431">
    <property type="component" value="Chromosome PVE_r2"/>
</dbReference>
<accession>A0A1D3K859</accession>
<dbReference type="AlphaFoldDB" id="A0A1D3K859"/>
<organism evidence="1 2">
    <name type="scientific">Pseudomonas veronii 1YdBTEX2</name>
    <dbReference type="NCBI Taxonomy" id="1295141"/>
    <lineage>
        <taxon>Bacteria</taxon>
        <taxon>Pseudomonadati</taxon>
        <taxon>Pseudomonadota</taxon>
        <taxon>Gammaproteobacteria</taxon>
        <taxon>Pseudomonadales</taxon>
        <taxon>Pseudomonadaceae</taxon>
        <taxon>Pseudomonas</taxon>
    </lineage>
</organism>
<proteinExistence type="predicted"/>
<protein>
    <submittedName>
        <fullName evidence="1">Uncharacterized protein</fullName>
    </submittedName>
</protein>
<evidence type="ECO:0000313" key="1">
    <source>
        <dbReference type="EMBL" id="SBW84507.1"/>
    </source>
</evidence>
<dbReference type="EMBL" id="LT599584">
    <property type="protein sequence ID" value="SBW84507.1"/>
    <property type="molecule type" value="Genomic_DNA"/>
</dbReference>
<evidence type="ECO:0000313" key="2">
    <source>
        <dbReference type="Proteomes" id="UP000245431"/>
    </source>
</evidence>